<dbReference type="PANTHER" id="PTHR42208">
    <property type="entry name" value="HEAVY METAL TRANSPORTER-RELATED"/>
    <property type="match status" value="1"/>
</dbReference>
<keyword evidence="1" id="KW-0812">Transmembrane</keyword>
<feature type="transmembrane region" description="Helical" evidence="1">
    <location>
        <begin position="123"/>
        <end position="146"/>
    </location>
</feature>
<feature type="transmembrane region" description="Helical" evidence="1">
    <location>
        <begin position="193"/>
        <end position="210"/>
    </location>
</feature>
<evidence type="ECO:0000259" key="2">
    <source>
        <dbReference type="Pfam" id="PF13386"/>
    </source>
</evidence>
<sequence>MFYLAFTLGLMSSLHCVGMCGPIALALPVHHRSTFGKMLGILMYNAGRAITYSLLGVLFGFLGSALNFGGLQRGLSIGTGLFLLGTVAYSSHWLDQLSAPLPLQKGVQWIKKRLSSLLSRRSFPALFLLGTLNGLLPCGLVYMALISSVALGNPWEGGLFMALFGVGTIPAMSAVAFVKTFISTKFRNQARRLMPAFVAAVAILLILRGLEVTGWPMLGLEAREIPVCHGAVK</sequence>
<protein>
    <submittedName>
        <fullName evidence="3">Sulfite exporter TauE/SafE family protein</fullName>
    </submittedName>
</protein>
<organism evidence="3 4">
    <name type="scientific">Runella rosea</name>
    <dbReference type="NCBI Taxonomy" id="2259595"/>
    <lineage>
        <taxon>Bacteria</taxon>
        <taxon>Pseudomonadati</taxon>
        <taxon>Bacteroidota</taxon>
        <taxon>Cytophagia</taxon>
        <taxon>Cytophagales</taxon>
        <taxon>Spirosomataceae</taxon>
        <taxon>Runella</taxon>
    </lineage>
</organism>
<dbReference type="Proteomes" id="UP000251993">
    <property type="component" value="Chromosome"/>
</dbReference>
<feature type="transmembrane region" description="Helical" evidence="1">
    <location>
        <begin position="158"/>
        <end position="181"/>
    </location>
</feature>
<dbReference type="InterPro" id="IPR039447">
    <property type="entry name" value="UreH-like_TM_dom"/>
</dbReference>
<feature type="transmembrane region" description="Helical" evidence="1">
    <location>
        <begin position="50"/>
        <end position="68"/>
    </location>
</feature>
<name>A0A344TRJ8_9BACT</name>
<dbReference type="OrthoDB" id="594443at2"/>
<feature type="domain" description="Urease accessory protein UreH-like transmembrane" evidence="2">
    <location>
        <begin position="5"/>
        <end position="203"/>
    </location>
</feature>
<proteinExistence type="predicted"/>
<keyword evidence="1" id="KW-0472">Membrane</keyword>
<evidence type="ECO:0000313" key="3">
    <source>
        <dbReference type="EMBL" id="AXE21269.1"/>
    </source>
</evidence>
<keyword evidence="1" id="KW-1133">Transmembrane helix</keyword>
<evidence type="ECO:0000256" key="1">
    <source>
        <dbReference type="SAM" id="Phobius"/>
    </source>
</evidence>
<gene>
    <name evidence="3" type="ORF">DR864_27755</name>
</gene>
<dbReference type="EMBL" id="CP030850">
    <property type="protein sequence ID" value="AXE21269.1"/>
    <property type="molecule type" value="Genomic_DNA"/>
</dbReference>
<keyword evidence="4" id="KW-1185">Reference proteome</keyword>
<dbReference type="PANTHER" id="PTHR42208:SF1">
    <property type="entry name" value="HEAVY METAL TRANSPORTER"/>
    <property type="match status" value="1"/>
</dbReference>
<dbReference type="KEGG" id="run:DR864_27755"/>
<reference evidence="3 4" key="1">
    <citation type="submission" date="2018-07" db="EMBL/GenBank/DDBJ databases">
        <title>Genome sequencing of Runella.</title>
        <authorList>
            <person name="Baek M.-G."/>
            <person name="Yi H."/>
        </authorList>
    </citation>
    <scope>NUCLEOTIDE SEQUENCE [LARGE SCALE GENOMIC DNA]</scope>
    <source>
        <strain evidence="3 4">HYN0085</strain>
    </source>
</reference>
<dbReference type="RefSeq" id="WP_114070030.1">
    <property type="nucleotide sequence ID" value="NZ_CP030850.1"/>
</dbReference>
<dbReference type="AlphaFoldDB" id="A0A344TRJ8"/>
<accession>A0A344TRJ8</accession>
<evidence type="ECO:0000313" key="4">
    <source>
        <dbReference type="Proteomes" id="UP000251993"/>
    </source>
</evidence>
<dbReference type="Pfam" id="PF13386">
    <property type="entry name" value="DsbD_2"/>
    <property type="match status" value="1"/>
</dbReference>